<reference evidence="3" key="1">
    <citation type="submission" date="2009-05" db="EMBL/GenBank/DDBJ databases">
        <title>Complete sequence of Tolumonas auensis DSM 9187.</title>
        <authorList>
            <consortium name="US DOE Joint Genome Institute"/>
            <person name="Lucas S."/>
            <person name="Copeland A."/>
            <person name="Lapidus A."/>
            <person name="Glavina del Rio T."/>
            <person name="Tice H."/>
            <person name="Bruce D."/>
            <person name="Goodwin L."/>
            <person name="Pitluck S."/>
            <person name="Chertkov O."/>
            <person name="Brettin T."/>
            <person name="Detter J.C."/>
            <person name="Han C."/>
            <person name="Larimer F."/>
            <person name="Land M."/>
            <person name="Hauser L."/>
            <person name="Kyrpides N."/>
            <person name="Mikhailova N."/>
            <person name="Spring S."/>
            <person name="Beller H."/>
        </authorList>
    </citation>
    <scope>NUCLEOTIDE SEQUENCE [LARGE SCALE GENOMIC DNA]</scope>
    <source>
        <strain evidence="3">DSM 9187 / TA4</strain>
    </source>
</reference>
<dbReference type="Gene3D" id="3.40.50.300">
    <property type="entry name" value="P-loop containing nucleotide triphosphate hydrolases"/>
    <property type="match status" value="1"/>
</dbReference>
<dbReference type="InterPro" id="IPR012381">
    <property type="entry name" value="EutP_PduV"/>
</dbReference>
<reference evidence="2 3" key="2">
    <citation type="journal article" date="2011" name="Stand. Genomic Sci.">
        <title>Complete genome sequence of Tolumonas auensis type strain (TA 4).</title>
        <authorList>
            <person name="Chertkov O."/>
            <person name="Copeland A."/>
            <person name="Lucas S."/>
            <person name="Lapidus A."/>
            <person name="Berry K.W."/>
            <person name="Detter J.C."/>
            <person name="Del Rio T.G."/>
            <person name="Hammon N."/>
            <person name="Dalin E."/>
            <person name="Tice H."/>
            <person name="Pitluck S."/>
            <person name="Richardson P."/>
            <person name="Bruce D."/>
            <person name="Goodwin L."/>
            <person name="Han C."/>
            <person name="Tapia R."/>
            <person name="Saunders E."/>
            <person name="Schmutz J."/>
            <person name="Brettin T."/>
            <person name="Larimer F."/>
            <person name="Land M."/>
            <person name="Hauser L."/>
            <person name="Spring S."/>
            <person name="Rohde M."/>
            <person name="Kyrpides N.C."/>
            <person name="Ivanova N."/>
            <person name="Goker M."/>
            <person name="Beller H.R."/>
            <person name="Klenk H.P."/>
            <person name="Woyke T."/>
        </authorList>
    </citation>
    <scope>NUCLEOTIDE SEQUENCE [LARGE SCALE GENOMIC DNA]</scope>
    <source>
        <strain evidence="3">DSM 9187 / TA4</strain>
    </source>
</reference>
<comment type="similarity">
    <text evidence="1">Belongs to the EutP/PduV family.</text>
</comment>
<gene>
    <name evidence="2" type="ordered locus">Tola_1702</name>
</gene>
<dbReference type="PANTHER" id="PTHR40453:SF1">
    <property type="entry name" value="PROTEIN YOEF"/>
    <property type="match status" value="1"/>
</dbReference>
<name>C4LFE5_TOLAT</name>
<dbReference type="GO" id="GO:0005524">
    <property type="term" value="F:ATP binding"/>
    <property type="evidence" value="ECO:0007669"/>
    <property type="project" value="UniProtKB-UniRule"/>
</dbReference>
<dbReference type="AlphaFoldDB" id="C4LFE5"/>
<dbReference type="EMBL" id="CP001616">
    <property type="protein sequence ID" value="ACQ93312.1"/>
    <property type="molecule type" value="Genomic_DNA"/>
</dbReference>
<accession>C4LFE5</accession>
<keyword evidence="1" id="KW-0547">Nucleotide-binding</keyword>
<organism evidence="2 3">
    <name type="scientific">Tolumonas auensis (strain DSM 9187 / NBRC 110442 / TA 4)</name>
    <dbReference type="NCBI Taxonomy" id="595494"/>
    <lineage>
        <taxon>Bacteria</taxon>
        <taxon>Pseudomonadati</taxon>
        <taxon>Pseudomonadota</taxon>
        <taxon>Gammaproteobacteria</taxon>
        <taxon>Aeromonadales</taxon>
        <taxon>Aeromonadaceae</taxon>
        <taxon>Tolumonas</taxon>
    </lineage>
</organism>
<sequence>MMKRIMLIGQSQCGKTSLLQRLQGEPMQYQKTQALGYFDCAIDTPGEYLENRCLYSALITTSCDADIIALVQSADCQQGFFAPMFATAFNKPVIGIITKADTAKDEAALSFATNQLRQAGAEYLFVTSSITGDGISPLLDYLN</sequence>
<dbReference type="InterPro" id="IPR027417">
    <property type="entry name" value="P-loop_NTPase"/>
</dbReference>
<dbReference type="NCBIfam" id="TIGR02528">
    <property type="entry name" value="EutP"/>
    <property type="match status" value="1"/>
</dbReference>
<dbReference type="Proteomes" id="UP000009073">
    <property type="component" value="Chromosome"/>
</dbReference>
<protein>
    <submittedName>
        <fullName evidence="2">Ethanolamine utilization protein, EutP</fullName>
    </submittedName>
</protein>
<dbReference type="KEGG" id="tau:Tola_1702"/>
<dbReference type="RefSeq" id="WP_015878783.1">
    <property type="nucleotide sequence ID" value="NC_012691.1"/>
</dbReference>
<dbReference type="eggNOG" id="COG4917">
    <property type="taxonomic scope" value="Bacteria"/>
</dbReference>
<evidence type="ECO:0000313" key="2">
    <source>
        <dbReference type="EMBL" id="ACQ93312.1"/>
    </source>
</evidence>
<proteinExistence type="inferred from homology"/>
<evidence type="ECO:0000313" key="3">
    <source>
        <dbReference type="Proteomes" id="UP000009073"/>
    </source>
</evidence>
<dbReference type="Pfam" id="PF10662">
    <property type="entry name" value="PduV-EutP"/>
    <property type="match status" value="1"/>
</dbReference>
<keyword evidence="3" id="KW-1185">Reference proteome</keyword>
<evidence type="ECO:0000256" key="1">
    <source>
        <dbReference type="PIRNR" id="PIRNR036409"/>
    </source>
</evidence>
<dbReference type="PANTHER" id="PTHR40453">
    <property type="entry name" value="PROTEIN YOEF"/>
    <property type="match status" value="1"/>
</dbReference>
<dbReference type="HOGENOM" id="CLU_113298_2_0_6"/>
<dbReference type="PIRSF" id="PIRSF036409">
    <property type="entry name" value="EutP_PduV"/>
    <property type="match status" value="1"/>
</dbReference>
<dbReference type="SUPFAM" id="SSF52540">
    <property type="entry name" value="P-loop containing nucleoside triphosphate hydrolases"/>
    <property type="match status" value="1"/>
</dbReference>
<dbReference type="STRING" id="595494.Tola_1702"/>
<dbReference type="GO" id="GO:0006576">
    <property type="term" value="P:biogenic amine metabolic process"/>
    <property type="evidence" value="ECO:0007669"/>
    <property type="project" value="InterPro"/>
</dbReference>